<dbReference type="RefSeq" id="YP_007007621.1">
    <property type="nucleotide sequence ID" value="NC_019526.1"/>
</dbReference>
<evidence type="ECO:0000313" key="1">
    <source>
        <dbReference type="EMBL" id="AFA44739.1"/>
    </source>
</evidence>
<gene>
    <name evidence="1" type="ORF">RaK2_00466</name>
</gene>
<proteinExistence type="predicted"/>
<dbReference type="OrthoDB" id="24257at10239"/>
<dbReference type="GeneID" id="14013054"/>
<sequence length="70" mass="8242">MKVQIQHSIVQDMSVVRFNNLHDFFRCIDFLDNSCLEYDMIKYSSVLDTASIRVNELVLHKFSKRFGIGK</sequence>
<dbReference type="KEGG" id="vg:14013054"/>
<evidence type="ECO:0000313" key="2">
    <source>
        <dbReference type="Proteomes" id="UP000007524"/>
    </source>
</evidence>
<keyword evidence="2" id="KW-1185">Reference proteome</keyword>
<reference evidence="1 2" key="1">
    <citation type="journal article" date="2012" name="J. Virol.">
        <title>Genome of Klebsiella sp.-Infecting Bacteriophage vB_KleM_RaK2.</title>
        <authorList>
            <person name="Simoliunas E."/>
            <person name="Kaliniene L."/>
            <person name="Truncaite L."/>
            <person name="Klausa V."/>
            <person name="Zajanckauskaite A."/>
            <person name="Meskys R."/>
        </authorList>
    </citation>
    <scope>NUCLEOTIDE SEQUENCE [LARGE SCALE GENOMIC DNA]</scope>
</reference>
<dbReference type="EMBL" id="JQ513383">
    <property type="protein sequence ID" value="AFA44739.1"/>
    <property type="molecule type" value="Genomic_DNA"/>
</dbReference>
<dbReference type="Proteomes" id="UP000007524">
    <property type="component" value="Segment"/>
</dbReference>
<accession>H6X4S3</accession>
<name>H6X4S3_9CAUD</name>
<protein>
    <submittedName>
        <fullName evidence="1">Uncharacterized protein</fullName>
    </submittedName>
</protein>
<organism evidence="1 2">
    <name type="scientific">Klebsiella phage vB_KleM_RaK2</name>
    <dbReference type="NCBI Taxonomy" id="1147094"/>
    <lineage>
        <taxon>Viruses</taxon>
        <taxon>Duplodnaviria</taxon>
        <taxon>Heunggongvirae</taxon>
        <taxon>Uroviricota</taxon>
        <taxon>Caudoviricetes</taxon>
        <taxon>Alcyoneusvirus</taxon>
        <taxon>Alcyoneusvirus RaK2</taxon>
    </lineage>
</organism>